<proteinExistence type="predicted"/>
<keyword evidence="1" id="KW-0472">Membrane</keyword>
<dbReference type="InterPro" id="IPR007039">
    <property type="entry name" value="TrbC/VirB2"/>
</dbReference>
<name>A0A7W6LTJ7_9SPHN</name>
<gene>
    <name evidence="2" type="ORF">GGQ90_004006</name>
</gene>
<dbReference type="EMBL" id="JACIEU010000018">
    <property type="protein sequence ID" value="MBB4150204.1"/>
    <property type="molecule type" value="Genomic_DNA"/>
</dbReference>
<reference evidence="2 3" key="1">
    <citation type="submission" date="2020-08" db="EMBL/GenBank/DDBJ databases">
        <title>Genomic Encyclopedia of Type Strains, Phase IV (KMG-IV): sequencing the most valuable type-strain genomes for metagenomic binning, comparative biology and taxonomic classification.</title>
        <authorList>
            <person name="Goeker M."/>
        </authorList>
    </citation>
    <scope>NUCLEOTIDE SEQUENCE [LARGE SCALE GENOMIC DNA]</scope>
    <source>
        <strain evidence="2 3">DSM 19371</strain>
    </source>
</reference>
<organism evidence="2 3">
    <name type="scientific">Sphingobium scionense</name>
    <dbReference type="NCBI Taxonomy" id="1404341"/>
    <lineage>
        <taxon>Bacteria</taxon>
        <taxon>Pseudomonadati</taxon>
        <taxon>Pseudomonadota</taxon>
        <taxon>Alphaproteobacteria</taxon>
        <taxon>Sphingomonadales</taxon>
        <taxon>Sphingomonadaceae</taxon>
        <taxon>Sphingobium</taxon>
    </lineage>
</organism>
<dbReference type="Pfam" id="PF04956">
    <property type="entry name" value="TrbC"/>
    <property type="match status" value="1"/>
</dbReference>
<dbReference type="Proteomes" id="UP000590524">
    <property type="component" value="Unassembled WGS sequence"/>
</dbReference>
<feature type="transmembrane region" description="Helical" evidence="1">
    <location>
        <begin position="21"/>
        <end position="40"/>
    </location>
</feature>
<feature type="transmembrane region" description="Helical" evidence="1">
    <location>
        <begin position="60"/>
        <end position="82"/>
    </location>
</feature>
<evidence type="ECO:0000313" key="3">
    <source>
        <dbReference type="Proteomes" id="UP000590524"/>
    </source>
</evidence>
<feature type="transmembrane region" description="Helical" evidence="1">
    <location>
        <begin position="89"/>
        <end position="110"/>
    </location>
</feature>
<evidence type="ECO:0000256" key="1">
    <source>
        <dbReference type="SAM" id="Phobius"/>
    </source>
</evidence>
<dbReference type="RefSeq" id="WP_188083588.1">
    <property type="nucleotide sequence ID" value="NZ_JACIEU010000018.1"/>
</dbReference>
<accession>A0A7W6LTJ7</accession>
<protein>
    <submittedName>
        <fullName evidence="2">Type IV secretion system protein VirB2</fullName>
    </submittedName>
</protein>
<keyword evidence="3" id="KW-1185">Reference proteome</keyword>
<keyword evidence="1" id="KW-1133">Transmembrane helix</keyword>
<comment type="caution">
    <text evidence="2">The sequence shown here is derived from an EMBL/GenBank/DDBJ whole genome shotgun (WGS) entry which is preliminary data.</text>
</comment>
<evidence type="ECO:0000313" key="2">
    <source>
        <dbReference type="EMBL" id="MBB4150204.1"/>
    </source>
</evidence>
<dbReference type="AlphaFoldDB" id="A0A7W6LTJ7"/>
<keyword evidence="1" id="KW-0812">Transmembrane</keyword>
<sequence length="118" mass="12552">MNKFFNIYRVNFTAARRALKLDVIIFCIFWPKILMAQSSVEDPSGSGPIVGALQWLQGTLLGTVATVAAVIAVAAVGFMMLTGRMNWRYGAVVILGCFILFGAASIVGGIQSTASAGY</sequence>